<dbReference type="AlphaFoldDB" id="A0A9P8CDM1"/>
<protein>
    <submittedName>
        <fullName evidence="2">Uncharacterized protein</fullName>
    </submittedName>
</protein>
<proteinExistence type="predicted"/>
<reference evidence="2" key="1">
    <citation type="journal article" date="2021" name="IMA Fungus">
        <title>Genomic characterization of three marine fungi, including Emericellopsis atlantica sp. nov. with signatures of a generalist lifestyle and marine biomass degradation.</title>
        <authorList>
            <person name="Hagestad O.C."/>
            <person name="Hou L."/>
            <person name="Andersen J.H."/>
            <person name="Hansen E.H."/>
            <person name="Altermark B."/>
            <person name="Li C."/>
            <person name="Kuhnert E."/>
            <person name="Cox R.J."/>
            <person name="Crous P.W."/>
            <person name="Spatafora J.W."/>
            <person name="Lail K."/>
            <person name="Amirebrahimi M."/>
            <person name="Lipzen A."/>
            <person name="Pangilinan J."/>
            <person name="Andreopoulos W."/>
            <person name="Hayes R.D."/>
            <person name="Ng V."/>
            <person name="Grigoriev I.V."/>
            <person name="Jackson S.A."/>
            <person name="Sutton T.D.S."/>
            <person name="Dobson A.D.W."/>
            <person name="Rama T."/>
        </authorList>
    </citation>
    <scope>NUCLEOTIDE SEQUENCE</scope>
    <source>
        <strain evidence="2">TRa3180A</strain>
    </source>
</reference>
<feature type="region of interest" description="Disordered" evidence="1">
    <location>
        <begin position="66"/>
        <end position="89"/>
    </location>
</feature>
<comment type="caution">
    <text evidence="2">The sequence shown here is derived from an EMBL/GenBank/DDBJ whole genome shotgun (WGS) entry which is preliminary data.</text>
</comment>
<dbReference type="EMBL" id="MU254039">
    <property type="protein sequence ID" value="KAG9242760.1"/>
    <property type="molecule type" value="Genomic_DNA"/>
</dbReference>
<evidence type="ECO:0000313" key="2">
    <source>
        <dbReference type="EMBL" id="KAG9242760.1"/>
    </source>
</evidence>
<evidence type="ECO:0000256" key="1">
    <source>
        <dbReference type="SAM" id="MobiDB-lite"/>
    </source>
</evidence>
<evidence type="ECO:0000313" key="3">
    <source>
        <dbReference type="Proteomes" id="UP000887226"/>
    </source>
</evidence>
<gene>
    <name evidence="2" type="ORF">BJ878DRAFT_513884</name>
</gene>
<sequence length="89" mass="10263">MAEKRGSKKRLSDEDINKLENLIWKYGFEGRTMTWESLAEESGSYVSPYHARRRKKWADDFRTRYTSPSGHKVESMSFGSQASAPVLTV</sequence>
<organism evidence="2 3">
    <name type="scientific">Calycina marina</name>
    <dbReference type="NCBI Taxonomy" id="1763456"/>
    <lineage>
        <taxon>Eukaryota</taxon>
        <taxon>Fungi</taxon>
        <taxon>Dikarya</taxon>
        <taxon>Ascomycota</taxon>
        <taxon>Pezizomycotina</taxon>
        <taxon>Leotiomycetes</taxon>
        <taxon>Helotiales</taxon>
        <taxon>Pezizellaceae</taxon>
        <taxon>Calycina</taxon>
    </lineage>
</organism>
<accession>A0A9P8CDM1</accession>
<dbReference type="Proteomes" id="UP000887226">
    <property type="component" value="Unassembled WGS sequence"/>
</dbReference>
<name>A0A9P8CDM1_9HELO</name>
<dbReference type="OrthoDB" id="4621856at2759"/>
<keyword evidence="3" id="KW-1185">Reference proteome</keyword>